<feature type="transmembrane region" description="Helical" evidence="5">
    <location>
        <begin position="69"/>
        <end position="91"/>
    </location>
</feature>
<keyword evidence="8" id="KW-1185">Reference proteome</keyword>
<dbReference type="PANTHER" id="PTHR45138:SF9">
    <property type="entry name" value="DIGUANYLATE CYCLASE DGCM-RELATED"/>
    <property type="match status" value="1"/>
</dbReference>
<dbReference type="InterPro" id="IPR050469">
    <property type="entry name" value="Diguanylate_Cyclase"/>
</dbReference>
<dbReference type="Gene3D" id="3.30.70.270">
    <property type="match status" value="1"/>
</dbReference>
<dbReference type="Proteomes" id="UP000243629">
    <property type="component" value="Unassembled WGS sequence"/>
</dbReference>
<dbReference type="OrthoDB" id="9812260at2"/>
<organism evidence="7 8">
    <name type="scientific">Halopseudomonas yangmingensis</name>
    <dbReference type="NCBI Taxonomy" id="1720063"/>
    <lineage>
        <taxon>Bacteria</taxon>
        <taxon>Pseudomonadati</taxon>
        <taxon>Pseudomonadota</taxon>
        <taxon>Gammaproteobacteria</taxon>
        <taxon>Pseudomonadales</taxon>
        <taxon>Pseudomonadaceae</taxon>
        <taxon>Halopseudomonas</taxon>
    </lineage>
</organism>
<dbReference type="AlphaFoldDB" id="A0A1I4UCU0"/>
<proteinExistence type="predicted"/>
<evidence type="ECO:0000259" key="6">
    <source>
        <dbReference type="PROSITE" id="PS50887"/>
    </source>
</evidence>
<keyword evidence="5" id="KW-0472">Membrane</keyword>
<dbReference type="NCBIfam" id="TIGR00254">
    <property type="entry name" value="GGDEF"/>
    <property type="match status" value="1"/>
</dbReference>
<dbReference type="InterPro" id="IPR000160">
    <property type="entry name" value="GGDEF_dom"/>
</dbReference>
<evidence type="ECO:0000256" key="4">
    <source>
        <dbReference type="ARBA" id="ARBA00034247"/>
    </source>
</evidence>
<dbReference type="Pfam" id="PF00990">
    <property type="entry name" value="GGDEF"/>
    <property type="match status" value="1"/>
</dbReference>
<dbReference type="FunFam" id="3.30.70.270:FF:000001">
    <property type="entry name" value="Diguanylate cyclase domain protein"/>
    <property type="match status" value="1"/>
</dbReference>
<dbReference type="RefSeq" id="WP_093478732.1">
    <property type="nucleotide sequence ID" value="NZ_FOUI01000020.1"/>
</dbReference>
<name>A0A1I4UCU0_9GAMM</name>
<dbReference type="CDD" id="cd01949">
    <property type="entry name" value="GGDEF"/>
    <property type="match status" value="1"/>
</dbReference>
<comment type="subcellular location">
    <subcellularLocation>
        <location evidence="2">Cell inner membrane</location>
    </subcellularLocation>
</comment>
<evidence type="ECO:0000313" key="7">
    <source>
        <dbReference type="EMBL" id="SFM86807.1"/>
    </source>
</evidence>
<dbReference type="PANTHER" id="PTHR45138">
    <property type="entry name" value="REGULATORY COMPONENTS OF SENSORY TRANSDUCTION SYSTEM"/>
    <property type="match status" value="1"/>
</dbReference>
<dbReference type="InterPro" id="IPR029787">
    <property type="entry name" value="Nucleotide_cyclase"/>
</dbReference>
<evidence type="ECO:0000313" key="8">
    <source>
        <dbReference type="Proteomes" id="UP000243629"/>
    </source>
</evidence>
<dbReference type="InterPro" id="IPR043128">
    <property type="entry name" value="Rev_trsase/Diguanyl_cyclase"/>
</dbReference>
<accession>A0A1I4UCU0</accession>
<dbReference type="GO" id="GO:0005886">
    <property type="term" value="C:plasma membrane"/>
    <property type="evidence" value="ECO:0007669"/>
    <property type="project" value="UniProtKB-SubCell"/>
</dbReference>
<dbReference type="STRING" id="1720063.SAMN05216217_12027"/>
<keyword evidence="5" id="KW-1133">Transmembrane helix</keyword>
<reference evidence="8" key="1">
    <citation type="submission" date="2016-10" db="EMBL/GenBank/DDBJ databases">
        <authorList>
            <person name="Varghese N."/>
            <person name="Submissions S."/>
        </authorList>
    </citation>
    <scope>NUCLEOTIDE SEQUENCE [LARGE SCALE GENOMIC DNA]</scope>
    <source>
        <strain evidence="8">DSM 24213</strain>
    </source>
</reference>
<comment type="cofactor">
    <cofactor evidence="1">
        <name>Mg(2+)</name>
        <dbReference type="ChEBI" id="CHEBI:18420"/>
    </cofactor>
</comment>
<dbReference type="GO" id="GO:0052621">
    <property type="term" value="F:diguanylate cyclase activity"/>
    <property type="evidence" value="ECO:0007669"/>
    <property type="project" value="UniProtKB-EC"/>
</dbReference>
<evidence type="ECO:0000256" key="1">
    <source>
        <dbReference type="ARBA" id="ARBA00001946"/>
    </source>
</evidence>
<feature type="transmembrane region" description="Helical" evidence="5">
    <location>
        <begin position="43"/>
        <end position="62"/>
    </location>
</feature>
<feature type="transmembrane region" description="Helical" evidence="5">
    <location>
        <begin position="111"/>
        <end position="130"/>
    </location>
</feature>
<comment type="catalytic activity">
    <reaction evidence="4">
        <text>2 GTP = 3',3'-c-di-GMP + 2 diphosphate</text>
        <dbReference type="Rhea" id="RHEA:24898"/>
        <dbReference type="ChEBI" id="CHEBI:33019"/>
        <dbReference type="ChEBI" id="CHEBI:37565"/>
        <dbReference type="ChEBI" id="CHEBI:58805"/>
        <dbReference type="EC" id="2.7.7.65"/>
    </reaction>
</comment>
<gene>
    <name evidence="7" type="ORF">SAMN05216217_12027</name>
</gene>
<dbReference type="GO" id="GO:1902201">
    <property type="term" value="P:negative regulation of bacterial-type flagellum-dependent cell motility"/>
    <property type="evidence" value="ECO:0007669"/>
    <property type="project" value="TreeGrafter"/>
</dbReference>
<dbReference type="PROSITE" id="PS50887">
    <property type="entry name" value="GGDEF"/>
    <property type="match status" value="1"/>
</dbReference>
<dbReference type="SMART" id="SM00267">
    <property type="entry name" value="GGDEF"/>
    <property type="match status" value="1"/>
</dbReference>
<evidence type="ECO:0000256" key="2">
    <source>
        <dbReference type="ARBA" id="ARBA00004533"/>
    </source>
</evidence>
<evidence type="ECO:0000256" key="3">
    <source>
        <dbReference type="ARBA" id="ARBA00012528"/>
    </source>
</evidence>
<dbReference type="EMBL" id="FOUI01000020">
    <property type="protein sequence ID" value="SFM86807.1"/>
    <property type="molecule type" value="Genomic_DNA"/>
</dbReference>
<keyword evidence="5" id="KW-0812">Transmembrane</keyword>
<feature type="transmembrane region" description="Helical" evidence="5">
    <location>
        <begin position="14"/>
        <end position="37"/>
    </location>
</feature>
<dbReference type="GO" id="GO:0043709">
    <property type="term" value="P:cell adhesion involved in single-species biofilm formation"/>
    <property type="evidence" value="ECO:0007669"/>
    <property type="project" value="TreeGrafter"/>
</dbReference>
<protein>
    <recommendedName>
        <fullName evidence="3">diguanylate cyclase</fullName>
        <ecNumber evidence="3">2.7.7.65</ecNumber>
    </recommendedName>
</protein>
<evidence type="ECO:0000256" key="5">
    <source>
        <dbReference type="SAM" id="Phobius"/>
    </source>
</evidence>
<sequence>MEARRRLDEPRSQFWLMSLRCCMLAGSVDVAFFFIFHYLGSPILAWVNVLSVPMYATAYWALLNRRNRLAVRLIWIEVMVHAALGSLLIGWDSGFHYYLLMFIPALYAGNRSFAWATFAVFCLWLFYVALNITTRLVEPLQPISDGALQGVYLFNLTTVFGMFSYLSLYYMLTVKRAHRDLKRMATTDPLTRLFNRRHMVELANQDISGSDADGARLAFLLMDVDHFKQINDQHGHDCGDQVLSQISQLLQATLREQDYVGRWGGEEFLAVLPDTDSLQAQQIAERVRMAVADHDWGRHGLDAPVTLSIGISQYRSGEVLGNSIARADAALYASKHGGRNRVEVAG</sequence>
<dbReference type="EC" id="2.7.7.65" evidence="3"/>
<feature type="domain" description="GGDEF" evidence="6">
    <location>
        <begin position="215"/>
        <end position="346"/>
    </location>
</feature>
<feature type="transmembrane region" description="Helical" evidence="5">
    <location>
        <begin position="151"/>
        <end position="172"/>
    </location>
</feature>
<dbReference type="SUPFAM" id="SSF55073">
    <property type="entry name" value="Nucleotide cyclase"/>
    <property type="match status" value="1"/>
</dbReference>